<accession>A0A6C0C7P4</accession>
<reference evidence="1" key="1">
    <citation type="journal article" date="2020" name="Nature">
        <title>Giant virus diversity and host interactions through global metagenomics.</title>
        <authorList>
            <person name="Schulz F."/>
            <person name="Roux S."/>
            <person name="Paez-Espino D."/>
            <person name="Jungbluth S."/>
            <person name="Walsh D.A."/>
            <person name="Denef V.J."/>
            <person name="McMahon K.D."/>
            <person name="Konstantinidis K.T."/>
            <person name="Eloe-Fadrosh E.A."/>
            <person name="Kyrpides N.C."/>
            <person name="Woyke T."/>
        </authorList>
    </citation>
    <scope>NUCLEOTIDE SEQUENCE</scope>
    <source>
        <strain evidence="1">GVMAG-M-3300020187-37</strain>
    </source>
</reference>
<name>A0A6C0C7P4_9ZZZZ</name>
<dbReference type="AlphaFoldDB" id="A0A6C0C7P4"/>
<evidence type="ECO:0000313" key="1">
    <source>
        <dbReference type="EMBL" id="QHS99543.1"/>
    </source>
</evidence>
<dbReference type="EMBL" id="MN739344">
    <property type="protein sequence ID" value="QHS99543.1"/>
    <property type="molecule type" value="Genomic_DNA"/>
</dbReference>
<organism evidence="1">
    <name type="scientific">viral metagenome</name>
    <dbReference type="NCBI Taxonomy" id="1070528"/>
    <lineage>
        <taxon>unclassified sequences</taxon>
        <taxon>metagenomes</taxon>
        <taxon>organismal metagenomes</taxon>
    </lineage>
</organism>
<proteinExistence type="predicted"/>
<protein>
    <submittedName>
        <fullName evidence="1">Uncharacterized protein</fullName>
    </submittedName>
</protein>
<sequence>MENIEELLKSIRPARLLSIKNHYPDRYTDKKILYSIYDTNTMLSFYRKIYPYHNKIRKILNIYGWTSPEIIYYNMNVINNSDIMLEILKNIK</sequence>